<sequence length="148" mass="15811">MNYRKESGDAWGNKVGSYGIHDIDGRLRIVDYVADEHGFRAKIRTNEPGTANKDAAATVINGPDHAGYSQSHVSSGHVAPQYNKGAYAPIGHTGLSGAYGHAYPHYVSYAYGYPYEHGYGGYPGYGGGHYGGHGYGGGHKTAHYPYLG</sequence>
<dbReference type="Proteomes" id="UP000288716">
    <property type="component" value="Unassembled WGS sequence"/>
</dbReference>
<evidence type="ECO:0000313" key="3">
    <source>
        <dbReference type="EMBL" id="RWS24272.1"/>
    </source>
</evidence>
<reference evidence="3 4" key="1">
    <citation type="journal article" date="2018" name="Gigascience">
        <title>Genomes of trombidid mites reveal novel predicted allergens and laterally-transferred genes associated with secondary metabolism.</title>
        <authorList>
            <person name="Dong X."/>
            <person name="Chaisiri K."/>
            <person name="Xia D."/>
            <person name="Armstrong S.D."/>
            <person name="Fang Y."/>
            <person name="Donnelly M.J."/>
            <person name="Kadowaki T."/>
            <person name="McGarry J.W."/>
            <person name="Darby A.C."/>
            <person name="Makepeace B.L."/>
        </authorList>
    </citation>
    <scope>NUCLEOTIDE SEQUENCE [LARGE SCALE GENOMIC DNA]</scope>
    <source>
        <strain evidence="3">UoL-UT</strain>
    </source>
</reference>
<dbReference type="GO" id="GO:0062129">
    <property type="term" value="C:chitin-based extracellular matrix"/>
    <property type="evidence" value="ECO:0007669"/>
    <property type="project" value="TreeGrafter"/>
</dbReference>
<dbReference type="AlphaFoldDB" id="A0A443S9S1"/>
<organism evidence="3 4">
    <name type="scientific">Leptotrombidium deliense</name>
    <dbReference type="NCBI Taxonomy" id="299467"/>
    <lineage>
        <taxon>Eukaryota</taxon>
        <taxon>Metazoa</taxon>
        <taxon>Ecdysozoa</taxon>
        <taxon>Arthropoda</taxon>
        <taxon>Chelicerata</taxon>
        <taxon>Arachnida</taxon>
        <taxon>Acari</taxon>
        <taxon>Acariformes</taxon>
        <taxon>Trombidiformes</taxon>
        <taxon>Prostigmata</taxon>
        <taxon>Anystina</taxon>
        <taxon>Parasitengona</taxon>
        <taxon>Trombiculoidea</taxon>
        <taxon>Trombiculidae</taxon>
        <taxon>Leptotrombidium</taxon>
    </lineage>
</organism>
<dbReference type="PROSITE" id="PS51155">
    <property type="entry name" value="CHIT_BIND_RR_2"/>
    <property type="match status" value="1"/>
</dbReference>
<dbReference type="InterPro" id="IPR031311">
    <property type="entry name" value="CHIT_BIND_RR_consensus"/>
</dbReference>
<dbReference type="InterPro" id="IPR000618">
    <property type="entry name" value="Insect_cuticle"/>
</dbReference>
<dbReference type="PROSITE" id="PS00233">
    <property type="entry name" value="CHIT_BIND_RR_1"/>
    <property type="match status" value="1"/>
</dbReference>
<protein>
    <submittedName>
        <fullName evidence="3">Uncharacterized protein</fullName>
    </submittedName>
</protein>
<keyword evidence="1 2" id="KW-0193">Cuticle</keyword>
<dbReference type="VEuPathDB" id="VectorBase:LDEU007769"/>
<dbReference type="GO" id="GO:0008010">
    <property type="term" value="F:structural constituent of chitin-based larval cuticle"/>
    <property type="evidence" value="ECO:0007669"/>
    <property type="project" value="TreeGrafter"/>
</dbReference>
<dbReference type="STRING" id="299467.A0A443S9S1"/>
<proteinExistence type="predicted"/>
<name>A0A443S9S1_9ACAR</name>
<evidence type="ECO:0000256" key="2">
    <source>
        <dbReference type="PROSITE-ProRule" id="PRU00497"/>
    </source>
</evidence>
<keyword evidence="4" id="KW-1185">Reference proteome</keyword>
<accession>A0A443S9S1</accession>
<evidence type="ECO:0000313" key="4">
    <source>
        <dbReference type="Proteomes" id="UP000288716"/>
    </source>
</evidence>
<evidence type="ECO:0000256" key="1">
    <source>
        <dbReference type="ARBA" id="ARBA00022460"/>
    </source>
</evidence>
<dbReference type="EMBL" id="NCKV01005126">
    <property type="protein sequence ID" value="RWS24272.1"/>
    <property type="molecule type" value="Genomic_DNA"/>
</dbReference>
<gene>
    <name evidence="3" type="ORF">B4U80_03227</name>
</gene>
<comment type="caution">
    <text evidence="3">The sequence shown here is derived from an EMBL/GenBank/DDBJ whole genome shotgun (WGS) entry which is preliminary data.</text>
</comment>
<dbReference type="InterPro" id="IPR050468">
    <property type="entry name" value="Cuticle_Struct_Prot"/>
</dbReference>
<dbReference type="Pfam" id="PF00379">
    <property type="entry name" value="Chitin_bind_4"/>
    <property type="match status" value="1"/>
</dbReference>
<dbReference type="PANTHER" id="PTHR10380">
    <property type="entry name" value="CUTICLE PROTEIN"/>
    <property type="match status" value="1"/>
</dbReference>
<dbReference type="OrthoDB" id="7394989at2759"/>